<comment type="caution">
    <text evidence="12">The sequence shown here is derived from an EMBL/GenBank/DDBJ whole genome shotgun (WGS) entry which is preliminary data.</text>
</comment>
<evidence type="ECO:0000256" key="3">
    <source>
        <dbReference type="ARBA" id="ARBA00012687"/>
    </source>
</evidence>
<comment type="similarity">
    <text evidence="2 11">Belongs to the LpxB family.</text>
</comment>
<name>A0A1W9I032_9HYPH</name>
<dbReference type="AlphaFoldDB" id="A0A1W9I032"/>
<reference evidence="12 13" key="1">
    <citation type="journal article" date="2017" name="Water Res.">
        <title>Comammox in drinking water systems.</title>
        <authorList>
            <person name="Wang Y."/>
            <person name="Ma L."/>
            <person name="Mao Y."/>
            <person name="Jiang X."/>
            <person name="Xia Y."/>
            <person name="Yu K."/>
            <person name="Li B."/>
            <person name="Zhang T."/>
        </authorList>
    </citation>
    <scope>NUCLEOTIDE SEQUENCE [LARGE SCALE GENOMIC DNA]</scope>
    <source>
        <strain evidence="12">SG_bin8</strain>
    </source>
</reference>
<dbReference type="InterPro" id="IPR003835">
    <property type="entry name" value="Glyco_trans_19"/>
</dbReference>
<dbReference type="PANTHER" id="PTHR30372:SF4">
    <property type="entry name" value="LIPID-A-DISACCHARIDE SYNTHASE, MITOCHONDRIAL-RELATED"/>
    <property type="match status" value="1"/>
</dbReference>
<evidence type="ECO:0000256" key="1">
    <source>
        <dbReference type="ARBA" id="ARBA00002056"/>
    </source>
</evidence>
<comment type="catalytic activity">
    <reaction evidence="10 11">
        <text>a lipid X + a UDP-2-N,3-O-bis[(3R)-3-hydroxyacyl]-alpha-D-glucosamine = a lipid A disaccharide + UDP + H(+)</text>
        <dbReference type="Rhea" id="RHEA:67828"/>
        <dbReference type="ChEBI" id="CHEBI:15378"/>
        <dbReference type="ChEBI" id="CHEBI:58223"/>
        <dbReference type="ChEBI" id="CHEBI:137748"/>
        <dbReference type="ChEBI" id="CHEBI:176338"/>
        <dbReference type="ChEBI" id="CHEBI:176343"/>
        <dbReference type="EC" id="2.4.1.182"/>
    </reaction>
</comment>
<dbReference type="EC" id="2.4.1.182" evidence="3 11"/>
<organism evidence="12 13">
    <name type="scientific">Candidatus Raskinella chloraquaticus</name>
    <dbReference type="NCBI Taxonomy" id="1951219"/>
    <lineage>
        <taxon>Bacteria</taxon>
        <taxon>Pseudomonadati</taxon>
        <taxon>Pseudomonadota</taxon>
        <taxon>Alphaproteobacteria</taxon>
        <taxon>Hyphomicrobiales</taxon>
        <taxon>Phreatobacteraceae</taxon>
        <taxon>Candidatus Raskinella</taxon>
    </lineage>
</organism>
<keyword evidence="8 11" id="KW-0808">Transferase</keyword>
<dbReference type="SUPFAM" id="SSF53756">
    <property type="entry name" value="UDP-Glycosyltransferase/glycogen phosphorylase"/>
    <property type="match status" value="1"/>
</dbReference>
<keyword evidence="6 11" id="KW-0441">Lipid A biosynthesis</keyword>
<evidence type="ECO:0000313" key="13">
    <source>
        <dbReference type="Proteomes" id="UP000192872"/>
    </source>
</evidence>
<dbReference type="GO" id="GO:0009245">
    <property type="term" value="P:lipid A biosynthetic process"/>
    <property type="evidence" value="ECO:0007669"/>
    <property type="project" value="UniProtKB-UniRule"/>
</dbReference>
<evidence type="ECO:0000256" key="10">
    <source>
        <dbReference type="ARBA" id="ARBA00048975"/>
    </source>
</evidence>
<dbReference type="PANTHER" id="PTHR30372">
    <property type="entry name" value="LIPID-A-DISACCHARIDE SYNTHASE"/>
    <property type="match status" value="1"/>
</dbReference>
<comment type="pathway">
    <text evidence="11">Bacterial outer membrane biogenesis; LPS lipid A biosynthesis.</text>
</comment>
<dbReference type="NCBIfam" id="TIGR00215">
    <property type="entry name" value="lpxB"/>
    <property type="match status" value="1"/>
</dbReference>
<dbReference type="Proteomes" id="UP000192872">
    <property type="component" value="Unassembled WGS sequence"/>
</dbReference>
<evidence type="ECO:0000313" key="12">
    <source>
        <dbReference type="EMBL" id="OQW52922.1"/>
    </source>
</evidence>
<evidence type="ECO:0000256" key="4">
    <source>
        <dbReference type="ARBA" id="ARBA00020902"/>
    </source>
</evidence>
<dbReference type="HAMAP" id="MF_00392">
    <property type="entry name" value="LpxB"/>
    <property type="match status" value="1"/>
</dbReference>
<dbReference type="EMBL" id="LWDL01000011">
    <property type="protein sequence ID" value="OQW52922.1"/>
    <property type="molecule type" value="Genomic_DNA"/>
</dbReference>
<evidence type="ECO:0000256" key="5">
    <source>
        <dbReference type="ARBA" id="ARBA00022516"/>
    </source>
</evidence>
<evidence type="ECO:0000256" key="9">
    <source>
        <dbReference type="ARBA" id="ARBA00023098"/>
    </source>
</evidence>
<evidence type="ECO:0000256" key="8">
    <source>
        <dbReference type="ARBA" id="ARBA00022679"/>
    </source>
</evidence>
<keyword evidence="9 11" id="KW-0443">Lipid metabolism</keyword>
<dbReference type="GO" id="GO:0005543">
    <property type="term" value="F:phospholipid binding"/>
    <property type="evidence" value="ECO:0007669"/>
    <property type="project" value="TreeGrafter"/>
</dbReference>
<dbReference type="Pfam" id="PF02684">
    <property type="entry name" value="LpxB"/>
    <property type="match status" value="1"/>
</dbReference>
<gene>
    <name evidence="11" type="primary">lpxB</name>
    <name evidence="12" type="ORF">A4S15_05865</name>
</gene>
<dbReference type="UniPathway" id="UPA00973"/>
<evidence type="ECO:0000256" key="11">
    <source>
        <dbReference type="HAMAP-Rule" id="MF_00392"/>
    </source>
</evidence>
<evidence type="ECO:0000256" key="6">
    <source>
        <dbReference type="ARBA" id="ARBA00022556"/>
    </source>
</evidence>
<comment type="function">
    <text evidence="1 11">Condensation of UDP-2,3-diacylglucosamine and 2,3-diacylglucosamine-1-phosphate to form lipid A disaccharide, a precursor of lipid A, a phosphorylated glycolipid that anchors the lipopolysaccharide to the outer membrane of the cell.</text>
</comment>
<dbReference type="GO" id="GO:0016020">
    <property type="term" value="C:membrane"/>
    <property type="evidence" value="ECO:0007669"/>
    <property type="project" value="GOC"/>
</dbReference>
<sequence length="404" mass="44647">MRPIWQLGIRLRPLPDPFRVFLASGESSGDGLGAGLMRHLRQQATGDVLFTGIGGPLMESEGLHSLFPSSELAIIGPTAVVPRLPHLWRRLKQSVRFILDNPPDVLVLIDCPEFTQRIARRVRRVRPDIMIIKYVAPQAWAWRAGRVPRMRAHLDHIMAFLPFEPEFYARLNGPETTYVGHPMIEKVGLMRAPEGGNTLPDSARPVLLVLPGSRRSEIDHLMAVFAQTVKQVSDKLGPLEVLIPAVPHLEADITRRAAAWPVPVTILRGEDEKWQGFRRARAALAASGTVSLELALARVPMVIAYKVEPWSAIIMRRLIKTSTVVLANLVIGRNAVPEFLQERARPDLMAAALSQLISGGPARDVQIEAFTGLDHLMGIGTGSPSERAARVVIEAYQRRVETGT</sequence>
<keyword evidence="5 11" id="KW-0444">Lipid biosynthesis</keyword>
<evidence type="ECO:0000256" key="7">
    <source>
        <dbReference type="ARBA" id="ARBA00022676"/>
    </source>
</evidence>
<proteinExistence type="inferred from homology"/>
<protein>
    <recommendedName>
        <fullName evidence="4 11">Lipid-A-disaccharide synthase</fullName>
        <ecNumber evidence="3 11">2.4.1.182</ecNumber>
    </recommendedName>
</protein>
<keyword evidence="7 11" id="KW-0328">Glycosyltransferase</keyword>
<evidence type="ECO:0000256" key="2">
    <source>
        <dbReference type="ARBA" id="ARBA00007868"/>
    </source>
</evidence>
<accession>A0A1W9I032</accession>
<dbReference type="RefSeq" id="WP_376803131.1">
    <property type="nucleotide sequence ID" value="NZ_DHHT01000040.1"/>
</dbReference>
<dbReference type="GO" id="GO:0008915">
    <property type="term" value="F:lipid-A-disaccharide synthase activity"/>
    <property type="evidence" value="ECO:0007669"/>
    <property type="project" value="UniProtKB-UniRule"/>
</dbReference>
<dbReference type="STRING" id="1827387.A4S15_05865"/>